<organism evidence="2 3">
    <name type="scientific">Spirosoma liriopis</name>
    <dbReference type="NCBI Taxonomy" id="2937440"/>
    <lineage>
        <taxon>Bacteria</taxon>
        <taxon>Pseudomonadati</taxon>
        <taxon>Bacteroidota</taxon>
        <taxon>Cytophagia</taxon>
        <taxon>Cytophagales</taxon>
        <taxon>Cytophagaceae</taxon>
        <taxon>Spirosoma</taxon>
    </lineage>
</organism>
<sequence>MGAGILGVCAGFRYQARFANDGLRQVAGRVREPASSGECPQPPGPGRVRPPTLPGCEQFMD</sequence>
<comment type="caution">
    <text evidence="2">The sequence shown here is derived from an EMBL/GenBank/DDBJ whole genome shotgun (WGS) entry which is preliminary data.</text>
</comment>
<evidence type="ECO:0000256" key="1">
    <source>
        <dbReference type="SAM" id="MobiDB-lite"/>
    </source>
</evidence>
<dbReference type="RefSeq" id="WP_248480614.1">
    <property type="nucleotide sequence ID" value="NZ_JALPRF010000012.1"/>
</dbReference>
<dbReference type="Proteomes" id="UP001202180">
    <property type="component" value="Unassembled WGS sequence"/>
</dbReference>
<feature type="region of interest" description="Disordered" evidence="1">
    <location>
        <begin position="29"/>
        <end position="61"/>
    </location>
</feature>
<proteinExistence type="predicted"/>
<reference evidence="2 3" key="1">
    <citation type="submission" date="2022-04" db="EMBL/GenBank/DDBJ databases">
        <title>Spirosoma sp. strain RP8 genome sequencing and assembly.</title>
        <authorList>
            <person name="Jung Y."/>
        </authorList>
    </citation>
    <scope>NUCLEOTIDE SEQUENCE [LARGE SCALE GENOMIC DNA]</scope>
    <source>
        <strain evidence="2 3">RP8</strain>
    </source>
</reference>
<name>A0ABT0HUJ5_9BACT</name>
<evidence type="ECO:0000313" key="3">
    <source>
        <dbReference type="Proteomes" id="UP001202180"/>
    </source>
</evidence>
<gene>
    <name evidence="2" type="ORF">M0L20_28505</name>
</gene>
<evidence type="ECO:0000313" key="2">
    <source>
        <dbReference type="EMBL" id="MCK8495841.1"/>
    </source>
</evidence>
<keyword evidence="3" id="KW-1185">Reference proteome</keyword>
<dbReference type="EMBL" id="JALPRF010000012">
    <property type="protein sequence ID" value="MCK8495841.1"/>
    <property type="molecule type" value="Genomic_DNA"/>
</dbReference>
<protein>
    <submittedName>
        <fullName evidence="2">Uncharacterized protein</fullName>
    </submittedName>
</protein>
<accession>A0ABT0HUJ5</accession>